<feature type="repeat" description="WD" evidence="3">
    <location>
        <begin position="340"/>
        <end position="372"/>
    </location>
</feature>
<evidence type="ECO:0000256" key="2">
    <source>
        <dbReference type="ARBA" id="ARBA00022737"/>
    </source>
</evidence>
<dbReference type="EMBL" id="JAMFLX010000004">
    <property type="protein sequence ID" value="MCL6269187.1"/>
    <property type="molecule type" value="Genomic_DNA"/>
</dbReference>
<dbReference type="InterPro" id="IPR015943">
    <property type="entry name" value="WD40/YVTN_repeat-like_dom_sf"/>
</dbReference>
<dbReference type="InterPro" id="IPR036322">
    <property type="entry name" value="WD40_repeat_dom_sf"/>
</dbReference>
<dbReference type="SUPFAM" id="SSF50978">
    <property type="entry name" value="WD40 repeat-like"/>
    <property type="match status" value="1"/>
</dbReference>
<sequence>MQQRTTAISRTQAMPLEVIPERSNVLARSSSDGHTVTRESGDSQVFISMIFDCWRLVKVYLSARDVLALRHTCQYFFTKARKEHPVPGLSSEPCRAKTQDRTYEHFELDGSLIVNDLDPFGLSRNQIITNFLVERYFTRHPGVQSVYRKRMVPQCLHHKDQYPRNVERWISKHFDEQEKVWAMSDVLRQGALSRRLSNSTHEIESVTTLSGFSGGIICMTIASGGRVISGSSGNTLTVWNLTKPLRKQPITSLKVHSDWIYRVSTLPNGWVVSGSYDTNLKVWDLTETPKVQCVATLRGHSSGATCITTTPEGLVISGSYDGTLKVWDLARAGGLCVATLKGHSDKIICMTITSEGLVISGSDDTTLKVWDLYQSINPDMEWLERKKP</sequence>
<accession>A0ABT0PCS6</accession>
<evidence type="ECO:0000256" key="3">
    <source>
        <dbReference type="PROSITE-ProRule" id="PRU00221"/>
    </source>
</evidence>
<comment type="caution">
    <text evidence="4">The sequence shown here is derived from an EMBL/GenBank/DDBJ whole genome shotgun (WGS) entry which is preliminary data.</text>
</comment>
<dbReference type="PRINTS" id="PR00320">
    <property type="entry name" value="GPROTEINBRPT"/>
</dbReference>
<protein>
    <submittedName>
        <fullName evidence="4">Uncharacterized protein</fullName>
    </submittedName>
</protein>
<dbReference type="PROSITE" id="PS00678">
    <property type="entry name" value="WD_REPEATS_1"/>
    <property type="match status" value="3"/>
</dbReference>
<keyword evidence="5" id="KW-1185">Reference proteome</keyword>
<dbReference type="PANTHER" id="PTHR19848">
    <property type="entry name" value="WD40 REPEAT PROTEIN"/>
    <property type="match status" value="1"/>
</dbReference>
<reference evidence="4 5" key="1">
    <citation type="submission" date="2022-05" db="EMBL/GenBank/DDBJ databases">
        <authorList>
            <person name="Park J.-S."/>
        </authorList>
    </citation>
    <scope>NUCLEOTIDE SEQUENCE [LARGE SCALE GENOMIC DNA]</scope>
    <source>
        <strain evidence="4 5">2012CJ34-2</strain>
    </source>
</reference>
<gene>
    <name evidence="4" type="ORF">M3P05_04415</name>
</gene>
<keyword evidence="1 3" id="KW-0853">WD repeat</keyword>
<dbReference type="PANTHER" id="PTHR19848:SF8">
    <property type="entry name" value="F-BOX AND WD REPEAT DOMAIN CONTAINING 7"/>
    <property type="match status" value="1"/>
</dbReference>
<dbReference type="PROSITE" id="PS50082">
    <property type="entry name" value="WD_REPEATS_2"/>
    <property type="match status" value="3"/>
</dbReference>
<dbReference type="Proteomes" id="UP001203338">
    <property type="component" value="Unassembled WGS sequence"/>
</dbReference>
<keyword evidence="2" id="KW-0677">Repeat</keyword>
<name>A0ABT0PCS6_9GAMM</name>
<proteinExistence type="predicted"/>
<evidence type="ECO:0000313" key="4">
    <source>
        <dbReference type="EMBL" id="MCL6269187.1"/>
    </source>
</evidence>
<dbReference type="InterPro" id="IPR019775">
    <property type="entry name" value="WD40_repeat_CS"/>
</dbReference>
<dbReference type="SMART" id="SM00320">
    <property type="entry name" value="WD40"/>
    <property type="match status" value="4"/>
</dbReference>
<dbReference type="InterPro" id="IPR020472">
    <property type="entry name" value="WD40_PAC1"/>
</dbReference>
<dbReference type="InterPro" id="IPR001680">
    <property type="entry name" value="WD40_rpt"/>
</dbReference>
<feature type="repeat" description="WD" evidence="3">
    <location>
        <begin position="297"/>
        <end position="329"/>
    </location>
</feature>
<evidence type="ECO:0000313" key="5">
    <source>
        <dbReference type="Proteomes" id="UP001203338"/>
    </source>
</evidence>
<feature type="repeat" description="WD" evidence="3">
    <location>
        <begin position="253"/>
        <end position="293"/>
    </location>
</feature>
<dbReference type="Gene3D" id="2.130.10.10">
    <property type="entry name" value="YVTN repeat-like/Quinoprotein amine dehydrogenase"/>
    <property type="match status" value="1"/>
</dbReference>
<dbReference type="PROSITE" id="PS50294">
    <property type="entry name" value="WD_REPEATS_REGION"/>
    <property type="match status" value="3"/>
</dbReference>
<dbReference type="RefSeq" id="WP_249698126.1">
    <property type="nucleotide sequence ID" value="NZ_JAMFLX010000004.1"/>
</dbReference>
<organism evidence="4 5">
    <name type="scientific">Parendozoicomonas callyspongiae</name>
    <dbReference type="NCBI Taxonomy" id="2942213"/>
    <lineage>
        <taxon>Bacteria</taxon>
        <taxon>Pseudomonadati</taxon>
        <taxon>Pseudomonadota</taxon>
        <taxon>Gammaproteobacteria</taxon>
        <taxon>Oceanospirillales</taxon>
        <taxon>Endozoicomonadaceae</taxon>
        <taxon>Parendozoicomonas</taxon>
    </lineage>
</organism>
<dbReference type="Pfam" id="PF00400">
    <property type="entry name" value="WD40"/>
    <property type="match status" value="4"/>
</dbReference>
<evidence type="ECO:0000256" key="1">
    <source>
        <dbReference type="ARBA" id="ARBA00022574"/>
    </source>
</evidence>